<dbReference type="EMBL" id="CAEZZU010000235">
    <property type="protein sequence ID" value="CAB4789678.1"/>
    <property type="molecule type" value="Genomic_DNA"/>
</dbReference>
<dbReference type="Gene3D" id="6.10.140.530">
    <property type="match status" value="1"/>
</dbReference>
<name>A0A6J6X3H3_9ZZZZ</name>
<reference evidence="2" key="1">
    <citation type="submission" date="2020-05" db="EMBL/GenBank/DDBJ databases">
        <authorList>
            <person name="Chiriac C."/>
            <person name="Salcher M."/>
            <person name="Ghai R."/>
            <person name="Kavagutti S V."/>
        </authorList>
    </citation>
    <scope>NUCLEOTIDE SEQUENCE</scope>
</reference>
<gene>
    <name evidence="2" type="ORF">UFOPK2925_01349</name>
</gene>
<proteinExistence type="predicted"/>
<sequence length="98" mass="10939">MSQDQRVAIEALQGWSWDPLADAWQAMVDTYTDYVAETGRTAIAPKTIYSGVGMGTWVHNQRANYRAGNLSPERIAALEAVSGWRWEPRTAPDRSANK</sequence>
<accession>A0A6J6X3H3</accession>
<evidence type="ECO:0000259" key="1">
    <source>
        <dbReference type="Pfam" id="PF03457"/>
    </source>
</evidence>
<protein>
    <submittedName>
        <fullName evidence="2">Unannotated protein</fullName>
    </submittedName>
</protein>
<dbReference type="Pfam" id="PF03457">
    <property type="entry name" value="HA"/>
    <property type="match status" value="1"/>
</dbReference>
<dbReference type="InterPro" id="IPR005114">
    <property type="entry name" value="Helicase_assoc"/>
</dbReference>
<organism evidence="2">
    <name type="scientific">freshwater metagenome</name>
    <dbReference type="NCBI Taxonomy" id="449393"/>
    <lineage>
        <taxon>unclassified sequences</taxon>
        <taxon>metagenomes</taxon>
        <taxon>ecological metagenomes</taxon>
    </lineage>
</organism>
<feature type="domain" description="Helicase-associated" evidence="1">
    <location>
        <begin position="22"/>
        <end position="81"/>
    </location>
</feature>
<evidence type="ECO:0000313" key="2">
    <source>
        <dbReference type="EMBL" id="CAB4789678.1"/>
    </source>
</evidence>
<dbReference type="AlphaFoldDB" id="A0A6J6X3H3"/>